<feature type="transmembrane region" description="Helical" evidence="7">
    <location>
        <begin position="293"/>
        <end position="314"/>
    </location>
</feature>
<comment type="caution">
    <text evidence="8">The sequence shown here is derived from an EMBL/GenBank/DDBJ whole genome shotgun (WGS) entry which is preliminary data.</text>
</comment>
<evidence type="ECO:0000256" key="6">
    <source>
        <dbReference type="ARBA" id="ARBA00023136"/>
    </source>
</evidence>
<keyword evidence="5 7" id="KW-1133">Transmembrane helix</keyword>
<feature type="transmembrane region" description="Helical" evidence="7">
    <location>
        <begin position="422"/>
        <end position="442"/>
    </location>
</feature>
<keyword evidence="6 7" id="KW-0472">Membrane</keyword>
<comment type="subcellular location">
    <subcellularLocation>
        <location evidence="1">Cell membrane</location>
        <topology evidence="1">Multi-pass membrane protein</topology>
    </subcellularLocation>
</comment>
<evidence type="ECO:0000256" key="2">
    <source>
        <dbReference type="ARBA" id="ARBA00007430"/>
    </source>
</evidence>
<evidence type="ECO:0000256" key="7">
    <source>
        <dbReference type="SAM" id="Phobius"/>
    </source>
</evidence>
<name>A0A3N4YGA3_9MICO</name>
<comment type="similarity">
    <text evidence="2">Belongs to the polysaccharide synthase family.</text>
</comment>
<feature type="transmembrane region" description="Helical" evidence="7">
    <location>
        <begin position="448"/>
        <end position="466"/>
    </location>
</feature>
<dbReference type="Pfam" id="PF13440">
    <property type="entry name" value="Polysacc_synt_3"/>
    <property type="match status" value="1"/>
</dbReference>
<dbReference type="CDD" id="cd13127">
    <property type="entry name" value="MATE_tuaB_like"/>
    <property type="match status" value="1"/>
</dbReference>
<feature type="transmembrane region" description="Helical" evidence="7">
    <location>
        <begin position="181"/>
        <end position="199"/>
    </location>
</feature>
<evidence type="ECO:0000256" key="1">
    <source>
        <dbReference type="ARBA" id="ARBA00004651"/>
    </source>
</evidence>
<feature type="transmembrane region" description="Helical" evidence="7">
    <location>
        <begin position="118"/>
        <end position="137"/>
    </location>
</feature>
<evidence type="ECO:0000313" key="9">
    <source>
        <dbReference type="Proteomes" id="UP000280501"/>
    </source>
</evidence>
<proteinExistence type="inferred from homology"/>
<evidence type="ECO:0000313" key="8">
    <source>
        <dbReference type="EMBL" id="RPF19853.1"/>
    </source>
</evidence>
<evidence type="ECO:0000256" key="5">
    <source>
        <dbReference type="ARBA" id="ARBA00022989"/>
    </source>
</evidence>
<protein>
    <submittedName>
        <fullName evidence="8">PST family polysaccharide transporter</fullName>
    </submittedName>
</protein>
<evidence type="ECO:0000256" key="4">
    <source>
        <dbReference type="ARBA" id="ARBA00022692"/>
    </source>
</evidence>
<dbReference type="GO" id="GO:0005886">
    <property type="term" value="C:plasma membrane"/>
    <property type="evidence" value="ECO:0007669"/>
    <property type="project" value="UniProtKB-SubCell"/>
</dbReference>
<feature type="transmembrane region" description="Helical" evidence="7">
    <location>
        <begin position="361"/>
        <end position="379"/>
    </location>
</feature>
<keyword evidence="3" id="KW-1003">Cell membrane</keyword>
<dbReference type="Proteomes" id="UP000280501">
    <property type="component" value="Unassembled WGS sequence"/>
</dbReference>
<dbReference type="PANTHER" id="PTHR30250">
    <property type="entry name" value="PST FAMILY PREDICTED COLANIC ACID TRANSPORTER"/>
    <property type="match status" value="1"/>
</dbReference>
<keyword evidence="4 7" id="KW-0812">Transmembrane</keyword>
<feature type="transmembrane region" description="Helical" evidence="7">
    <location>
        <begin position="84"/>
        <end position="106"/>
    </location>
</feature>
<gene>
    <name evidence="8" type="ORF">EDD34_0419</name>
</gene>
<dbReference type="PANTHER" id="PTHR30250:SF10">
    <property type="entry name" value="LIPOPOLYSACCHARIDE BIOSYNTHESIS PROTEIN WZXC"/>
    <property type="match status" value="1"/>
</dbReference>
<feature type="transmembrane region" description="Helical" evidence="7">
    <location>
        <begin position="149"/>
        <end position="175"/>
    </location>
</feature>
<sequence>MRSGDGLGGKAARGGIIAISGQLARSIVQASSIVVLARLLEPSAFGYVAMVVAITGFGEVLRELGLSKAAVQATTLTKGQRDNLFWMSTGLGILLSGIVFLAAPSIAGFYEEPVLEEITRWIAVTFALNGIGAQFRASIQRELRFTANAVIDIAGPTLGLLVAVTMALGGASYWALVGQQLTVAVVVNIGLMLVGGWFPRLPHRGEHMRDLVVYGANLLGAQSLWYASSNIDTILVGARLGPTAAGMYNRVFQLMKLPITQLNNPAMRVALPVLSRLREDGPRYRAFLVRGQAVLLHLVVPVLALAGALAGPLIEVVLGPAWLPAVSTFTALAVAGLFQAASFVANWIFMSSGQTGAQLRLALVTRPLVIVAVIVGSFWGMVGVAVGYAVSMTALWPLSLWWAGRASGIDIGVLFGNALRAIVAHVLAAGMAAGAVALISAAHPLYDLAIGVFVMLAALGLEALCWRRLRDDLRGVIGVRSLLRSRPA</sequence>
<evidence type="ECO:0000256" key="3">
    <source>
        <dbReference type="ARBA" id="ARBA00022475"/>
    </source>
</evidence>
<keyword evidence="9" id="KW-1185">Reference proteome</keyword>
<organism evidence="8 9">
    <name type="scientific">Myceligenerans xiligouense</name>
    <dbReference type="NCBI Taxonomy" id="253184"/>
    <lineage>
        <taxon>Bacteria</taxon>
        <taxon>Bacillati</taxon>
        <taxon>Actinomycetota</taxon>
        <taxon>Actinomycetes</taxon>
        <taxon>Micrococcales</taxon>
        <taxon>Promicromonosporaceae</taxon>
        <taxon>Myceligenerans</taxon>
    </lineage>
</organism>
<accession>A0A3N4YGA3</accession>
<feature type="transmembrane region" description="Helical" evidence="7">
    <location>
        <begin position="326"/>
        <end position="349"/>
    </location>
</feature>
<dbReference type="InterPro" id="IPR050833">
    <property type="entry name" value="Poly_Biosynth_Transport"/>
</dbReference>
<reference evidence="8 9" key="1">
    <citation type="submission" date="2018-11" db="EMBL/GenBank/DDBJ databases">
        <title>Sequencing the genomes of 1000 actinobacteria strains.</title>
        <authorList>
            <person name="Klenk H.-P."/>
        </authorList>
    </citation>
    <scope>NUCLEOTIDE SEQUENCE [LARGE SCALE GENOMIC DNA]</scope>
    <source>
        <strain evidence="8 9">DSM 15700</strain>
    </source>
</reference>
<dbReference type="EMBL" id="RKQZ01000001">
    <property type="protein sequence ID" value="RPF19853.1"/>
    <property type="molecule type" value="Genomic_DNA"/>
</dbReference>
<dbReference type="AlphaFoldDB" id="A0A3N4YGA3"/>